<dbReference type="Proteomes" id="UP000788993">
    <property type="component" value="Unassembled WGS sequence"/>
</dbReference>
<evidence type="ECO:0000256" key="8">
    <source>
        <dbReference type="ARBA" id="ARBA00022967"/>
    </source>
</evidence>
<dbReference type="InterPro" id="IPR023298">
    <property type="entry name" value="ATPase_P-typ_TM_dom_sf"/>
</dbReference>
<dbReference type="Pfam" id="PF13246">
    <property type="entry name" value="Cation_ATPase"/>
    <property type="match status" value="1"/>
</dbReference>
<dbReference type="FunFam" id="3.40.50.1000:FF:000172">
    <property type="entry name" value="Phospholipid-transporting ATPase"/>
    <property type="match status" value="1"/>
</dbReference>
<dbReference type="InterPro" id="IPR008250">
    <property type="entry name" value="ATPase_P-typ_transduc_dom_A_sf"/>
</dbReference>
<protein>
    <recommendedName>
        <fullName evidence="16">Phospholipid-transporting ATPase</fullName>
        <ecNumber evidence="16">7.6.2.1</ecNumber>
    </recommendedName>
</protein>
<feature type="binding site" evidence="14">
    <location>
        <position position="835"/>
    </location>
    <ligand>
        <name>ATP</name>
        <dbReference type="ChEBI" id="CHEBI:30616"/>
    </ligand>
</feature>
<comment type="subcellular location">
    <subcellularLocation>
        <location evidence="1 16">Membrane</location>
        <topology evidence="1 16">Multi-pass membrane protein</topology>
    </subcellularLocation>
</comment>
<organism evidence="18 19">
    <name type="scientific">Ogataea polymorpha</name>
    <dbReference type="NCBI Taxonomy" id="460523"/>
    <lineage>
        <taxon>Eukaryota</taxon>
        <taxon>Fungi</taxon>
        <taxon>Dikarya</taxon>
        <taxon>Ascomycota</taxon>
        <taxon>Saccharomycotina</taxon>
        <taxon>Pichiomycetes</taxon>
        <taxon>Pichiales</taxon>
        <taxon>Pichiaceae</taxon>
        <taxon>Ogataea</taxon>
    </lineage>
</organism>
<comment type="catalytic activity">
    <reaction evidence="11 16">
        <text>ATP + H2O + phospholipidSide 1 = ADP + phosphate + phospholipidSide 2.</text>
        <dbReference type="EC" id="7.6.2.1"/>
    </reaction>
</comment>
<feature type="transmembrane region" description="Helical" evidence="16">
    <location>
        <begin position="1328"/>
        <end position="1349"/>
    </location>
</feature>
<dbReference type="InterPro" id="IPR032631">
    <property type="entry name" value="P-type_ATPase_N"/>
</dbReference>
<name>A0A1B7SLR1_9ASCO</name>
<dbReference type="PANTHER" id="PTHR24092:SF174">
    <property type="entry name" value="PHOSPHOLIPID-TRANSPORTING ATPASE DNF3-RELATED"/>
    <property type="match status" value="1"/>
</dbReference>
<dbReference type="NCBIfam" id="TIGR01494">
    <property type="entry name" value="ATPase_P-type"/>
    <property type="match status" value="2"/>
</dbReference>
<dbReference type="Pfam" id="PF16209">
    <property type="entry name" value="PhoLip_ATPase_N"/>
    <property type="match status" value="1"/>
</dbReference>
<dbReference type="Pfam" id="PF16212">
    <property type="entry name" value="PhoLip_ATPase_C"/>
    <property type="match status" value="1"/>
</dbReference>
<feature type="binding site" evidence="15">
    <location>
        <position position="602"/>
    </location>
    <ligand>
        <name>Mg(2+)</name>
        <dbReference type="ChEBI" id="CHEBI:18420"/>
    </ligand>
</feature>
<dbReference type="Gene3D" id="3.40.1110.10">
    <property type="entry name" value="Calcium-transporting ATPase, cytoplasmic domain N"/>
    <property type="match status" value="1"/>
</dbReference>
<feature type="active site" description="4-aspartylphosphate intermediate" evidence="13">
    <location>
        <position position="600"/>
    </location>
</feature>
<feature type="transmembrane region" description="Helical" evidence="16">
    <location>
        <begin position="1278"/>
        <end position="1298"/>
    </location>
</feature>
<evidence type="ECO:0000256" key="14">
    <source>
        <dbReference type="PIRSR" id="PIRSR606539-2"/>
    </source>
</evidence>
<feature type="transmembrane region" description="Helical" evidence="16">
    <location>
        <begin position="1435"/>
        <end position="1455"/>
    </location>
</feature>
<evidence type="ECO:0000256" key="6">
    <source>
        <dbReference type="ARBA" id="ARBA00022840"/>
    </source>
</evidence>
<feature type="binding site" evidence="14">
    <location>
        <position position="1434"/>
    </location>
    <ligand>
        <name>ATP</name>
        <dbReference type="ChEBI" id="CHEBI:30616"/>
    </ligand>
</feature>
<evidence type="ECO:0000256" key="5">
    <source>
        <dbReference type="ARBA" id="ARBA00022741"/>
    </source>
</evidence>
<dbReference type="InterPro" id="IPR036412">
    <property type="entry name" value="HAD-like_sf"/>
</dbReference>
<feature type="binding site" evidence="15">
    <location>
        <position position="600"/>
    </location>
    <ligand>
        <name>Mg(2+)</name>
        <dbReference type="ChEBI" id="CHEBI:18420"/>
    </ligand>
</feature>
<dbReference type="Pfam" id="PF00702">
    <property type="entry name" value="Hydrolase"/>
    <property type="match status" value="1"/>
</dbReference>
<dbReference type="InterPro" id="IPR001757">
    <property type="entry name" value="P_typ_ATPase"/>
</dbReference>
<keyword evidence="6 14" id="KW-0067">ATP-binding</keyword>
<dbReference type="GO" id="GO:0032456">
    <property type="term" value="P:endocytic recycling"/>
    <property type="evidence" value="ECO:0007669"/>
    <property type="project" value="TreeGrafter"/>
</dbReference>
<feature type="transmembrane region" description="Helical" evidence="16">
    <location>
        <begin position="1390"/>
        <end position="1413"/>
    </location>
</feature>
<evidence type="ECO:0000313" key="19">
    <source>
        <dbReference type="Proteomes" id="UP000788993"/>
    </source>
</evidence>
<dbReference type="Gene3D" id="2.70.150.10">
    <property type="entry name" value="Calcium-transporting ATPase, cytoplasmic transduction domain A"/>
    <property type="match status" value="1"/>
</dbReference>
<evidence type="ECO:0000256" key="15">
    <source>
        <dbReference type="PIRSR" id="PIRSR606539-3"/>
    </source>
</evidence>
<gene>
    <name evidence="18" type="ORF">OGATHE_002788</name>
</gene>
<feature type="binding site" evidence="14">
    <location>
        <position position="601"/>
    </location>
    <ligand>
        <name>ATP</name>
        <dbReference type="ChEBI" id="CHEBI:30616"/>
    </ligand>
</feature>
<evidence type="ECO:0000256" key="1">
    <source>
        <dbReference type="ARBA" id="ARBA00004141"/>
    </source>
</evidence>
<keyword evidence="10 16" id="KW-0472">Membrane</keyword>
<dbReference type="GO" id="GO:0000287">
    <property type="term" value="F:magnesium ion binding"/>
    <property type="evidence" value="ECO:0007669"/>
    <property type="project" value="UniProtKB-UniRule"/>
</dbReference>
<dbReference type="SUPFAM" id="SSF56784">
    <property type="entry name" value="HAD-like"/>
    <property type="match status" value="1"/>
</dbReference>
<keyword evidence="7 15" id="KW-0460">Magnesium</keyword>
<feature type="region of interest" description="Disordered" evidence="17">
    <location>
        <begin position="879"/>
        <end position="913"/>
    </location>
</feature>
<dbReference type="NCBIfam" id="TIGR01652">
    <property type="entry name" value="ATPase-Plipid"/>
    <property type="match status" value="2"/>
</dbReference>
<evidence type="ECO:0000256" key="13">
    <source>
        <dbReference type="PIRSR" id="PIRSR606539-1"/>
    </source>
</evidence>
<evidence type="ECO:0000256" key="11">
    <source>
        <dbReference type="ARBA" id="ARBA00034036"/>
    </source>
</evidence>
<feature type="region of interest" description="Disordered" evidence="17">
    <location>
        <begin position="1"/>
        <end position="31"/>
    </location>
</feature>
<keyword evidence="19" id="KW-1185">Reference proteome</keyword>
<dbReference type="GO" id="GO:0140346">
    <property type="term" value="F:phosphatidylserine flippase activity"/>
    <property type="evidence" value="ECO:0007669"/>
    <property type="project" value="EnsemblFungi"/>
</dbReference>
<evidence type="ECO:0000256" key="16">
    <source>
        <dbReference type="RuleBase" id="RU362033"/>
    </source>
</evidence>
<reference evidence="18" key="2">
    <citation type="submission" date="2021-01" db="EMBL/GenBank/DDBJ databases">
        <authorList>
            <person name="Schikora-Tamarit M.A."/>
        </authorList>
    </citation>
    <scope>NUCLEOTIDE SEQUENCE</scope>
    <source>
        <strain evidence="18">NCAIM Y.01608</strain>
    </source>
</reference>
<comment type="caution">
    <text evidence="18">The sequence shown here is derived from an EMBL/GenBank/DDBJ whole genome shotgun (WGS) entry which is preliminary data.</text>
</comment>
<keyword evidence="5 14" id="KW-0547">Nucleotide-binding</keyword>
<dbReference type="GO" id="GO:0005524">
    <property type="term" value="F:ATP binding"/>
    <property type="evidence" value="ECO:0007669"/>
    <property type="project" value="UniProtKB-UniRule"/>
</dbReference>
<evidence type="ECO:0000313" key="18">
    <source>
        <dbReference type="EMBL" id="KAH3669975.1"/>
    </source>
</evidence>
<feature type="binding site" evidence="14">
    <location>
        <position position="812"/>
    </location>
    <ligand>
        <name>ATP</name>
        <dbReference type="ChEBI" id="CHEBI:30616"/>
    </ligand>
</feature>
<dbReference type="EMBL" id="JAEUBD010000983">
    <property type="protein sequence ID" value="KAH3669975.1"/>
    <property type="molecule type" value="Genomic_DNA"/>
</dbReference>
<feature type="transmembrane region" description="Helical" evidence="16">
    <location>
        <begin position="488"/>
        <end position="509"/>
    </location>
</feature>
<dbReference type="InterPro" id="IPR023214">
    <property type="entry name" value="HAD_sf"/>
</dbReference>
<dbReference type="GO" id="GO:0016887">
    <property type="term" value="F:ATP hydrolysis activity"/>
    <property type="evidence" value="ECO:0007669"/>
    <property type="project" value="InterPro"/>
</dbReference>
<feature type="transmembrane region" description="Helical" evidence="16">
    <location>
        <begin position="529"/>
        <end position="552"/>
    </location>
</feature>
<dbReference type="GO" id="GO:0090555">
    <property type="term" value="F:phosphatidylethanolamine flippase activity"/>
    <property type="evidence" value="ECO:0007669"/>
    <property type="project" value="EnsemblFungi"/>
</dbReference>
<keyword evidence="9 16" id="KW-1133">Transmembrane helix</keyword>
<dbReference type="SUPFAM" id="SSF81660">
    <property type="entry name" value="Metal cation-transporting ATPase, ATP-binding domain N"/>
    <property type="match status" value="1"/>
</dbReference>
<dbReference type="EC" id="7.6.2.1" evidence="16"/>
<feature type="binding site" evidence="14">
    <location>
        <position position="602"/>
    </location>
    <ligand>
        <name>ATP</name>
        <dbReference type="ChEBI" id="CHEBI:30616"/>
    </ligand>
</feature>
<dbReference type="GO" id="GO:0070867">
    <property type="term" value="C:mating projection tip membrane"/>
    <property type="evidence" value="ECO:0007669"/>
    <property type="project" value="EnsemblFungi"/>
</dbReference>
<feature type="transmembrane region" description="Helical" evidence="16">
    <location>
        <begin position="1361"/>
        <end position="1378"/>
    </location>
</feature>
<feature type="compositionally biased region" description="Low complexity" evidence="17">
    <location>
        <begin position="889"/>
        <end position="905"/>
    </location>
</feature>
<evidence type="ECO:0000256" key="3">
    <source>
        <dbReference type="ARBA" id="ARBA00022692"/>
    </source>
</evidence>
<dbReference type="InterPro" id="IPR023299">
    <property type="entry name" value="ATPase_P-typ_cyto_dom_N"/>
</dbReference>
<evidence type="ECO:0000256" key="10">
    <source>
        <dbReference type="ARBA" id="ARBA00023136"/>
    </source>
</evidence>
<dbReference type="GO" id="GO:0005802">
    <property type="term" value="C:trans-Golgi network"/>
    <property type="evidence" value="ECO:0007669"/>
    <property type="project" value="EnsemblFungi"/>
</dbReference>
<reference evidence="18" key="1">
    <citation type="journal article" date="2021" name="Open Biol.">
        <title>Shared evolutionary footprints suggest mitochondrial oxidative damage underlies multiple complex I losses in fungi.</title>
        <authorList>
            <person name="Schikora-Tamarit M.A."/>
            <person name="Marcet-Houben M."/>
            <person name="Nosek J."/>
            <person name="Gabaldon T."/>
        </authorList>
    </citation>
    <scope>NUCLEOTIDE SEQUENCE</scope>
    <source>
        <strain evidence="18">NCAIM Y.01608</strain>
    </source>
</reference>
<evidence type="ECO:0000256" key="2">
    <source>
        <dbReference type="ARBA" id="ARBA00008109"/>
    </source>
</evidence>
<evidence type="ECO:0000256" key="7">
    <source>
        <dbReference type="ARBA" id="ARBA00022842"/>
    </source>
</evidence>
<dbReference type="InterPro" id="IPR018303">
    <property type="entry name" value="ATPase_P-typ_P_site"/>
</dbReference>
<dbReference type="SUPFAM" id="SSF81653">
    <property type="entry name" value="Calcium ATPase, transduction domain A"/>
    <property type="match status" value="1"/>
</dbReference>
<feature type="compositionally biased region" description="Basic residues" evidence="17">
    <location>
        <begin position="1531"/>
        <end position="1541"/>
    </location>
</feature>
<feature type="compositionally biased region" description="Polar residues" evidence="17">
    <location>
        <begin position="1"/>
        <end position="21"/>
    </location>
</feature>
<keyword evidence="4 15" id="KW-0479">Metal-binding</keyword>
<dbReference type="InterPro" id="IPR032630">
    <property type="entry name" value="P_typ_ATPase_c"/>
</dbReference>
<dbReference type="PANTHER" id="PTHR24092">
    <property type="entry name" value="PROBABLE PHOSPHOLIPID-TRANSPORTING ATPASE"/>
    <property type="match status" value="1"/>
</dbReference>
<keyword evidence="8 16" id="KW-1278">Translocase</keyword>
<comment type="similarity">
    <text evidence="2 16">Belongs to the cation transport ATPase (P-type) (TC 3.A.3) family. Type IV subfamily.</text>
</comment>
<proteinExistence type="inferred from homology"/>
<dbReference type="InterPro" id="IPR006539">
    <property type="entry name" value="P-type_ATPase_IV"/>
</dbReference>
<dbReference type="GO" id="GO:0030140">
    <property type="term" value="C:trans-Golgi network transport vesicle"/>
    <property type="evidence" value="ECO:0007669"/>
    <property type="project" value="EnsemblFungi"/>
</dbReference>
<comment type="catalytic activity">
    <reaction evidence="12">
        <text>a 1,2-diacyl-sn-glycero-3-phosphoethanolamine(out) + ATP + H2O = a 1,2-diacyl-sn-glycero-3-phosphoethanolamine(in) + ADP + phosphate + H(+)</text>
        <dbReference type="Rhea" id="RHEA:66132"/>
        <dbReference type="ChEBI" id="CHEBI:15377"/>
        <dbReference type="ChEBI" id="CHEBI:15378"/>
        <dbReference type="ChEBI" id="CHEBI:30616"/>
        <dbReference type="ChEBI" id="CHEBI:43474"/>
        <dbReference type="ChEBI" id="CHEBI:64612"/>
        <dbReference type="ChEBI" id="CHEBI:456216"/>
    </reaction>
    <physiologicalReaction direction="left-to-right" evidence="12">
        <dbReference type="Rhea" id="RHEA:66133"/>
    </physiologicalReaction>
</comment>
<keyword evidence="3 16" id="KW-0812">Transmembrane</keyword>
<evidence type="ECO:0000256" key="9">
    <source>
        <dbReference type="ARBA" id="ARBA00022989"/>
    </source>
</evidence>
<dbReference type="GO" id="GO:0140345">
    <property type="term" value="F:phosphatidylcholine flippase activity"/>
    <property type="evidence" value="ECO:0007669"/>
    <property type="project" value="EnsemblFungi"/>
</dbReference>
<sequence>MNSSSERSNGIPTITVEQEASSEGALSKPVKTRKRGFSLRTQLFSKNVAQSAENYLTTPEIELKQVDNSYLADELDVFRHDDSSTNQASLYGSSASLNQSVIDLNDEPQYKYNYTQRTTSKYHFIKATFNALMGISNAPESRGGRRLPITVNLKRSDEPSITNKKGEVLLLDNRTNQPYVNNVITSSKYTLLSFLPRQLIAQFSKLANCYFMTVAILQLIPSWSTTGTSTTIIPLSIFISISILREGWDDLRRHKLDKVENNKPGTVLKMGNSHYSSHYVYSKSTTSFSRLRSSTQSFDTDDLDSQDENMIFDENSFANEQLLSKEGISTIRTRWKDIKVGDIVKIDCDEWVPADVVLLTSTNDMGETLVETMALDGETNLKSKLPNQELHKLANSIEGLRKLKANIHCEDPNSDLYNFEGSLDIEDPTSHETRKFALGPDNIIYRGSIIRNTDSCLGVVVFSGEETKIRMNSIKNPRIKAPKLQKSINYIVAFMVFVVASLAMFSFMAERMFYKRYRDKNWYIRGEDAGIAPTIMSFIIMYNTLIPLSLYVTMEIIKAIQMVLLQWDIDMYHPQSNTPAEARTATILEELGQVSYIFSDKTGTLTDNVMIFRKFSVCGTAWIHDMDQSDEKASDTSQIPLTEDSLDGATNVGRGITRSGPAPLAGRSSMSSVNPSLVTAQTAKMQNLNFKPSIKSSAELIRYLQTNPNTIYAKRVTFFLLSIALCHSCFPKRTKTDSVPEMDTMEGFEEEIESINYQASSPDELALVQAACEMGFILFEKRQKTITLKLYPHGFNEEPKFEDYEILDVVEFSSNRKRMSVILRLPDSKIVLFCKGADNVIMERLRNSQVAHSKQQEFSRNVANRKRYEAELILQRRSMDSVRSREGRSSTSSVPRPSLSLSRSSMEGVSPVRANQASRTIDSVFSEDSERHELEEIKTKARRSLQLKQTEKYNLREEISYIPSDRLVVNDEYVLEKTIEHVEDFSTEGLRTLLYSYRYLSEDVYSEWSQKYGKAKTSLTNRAELVEKIGCQLEENLELLGATAIEDKLQKGVPATIEKLRRAGIKLWMLTGDKRETAINIGYSCRLIKDYSKVIVLSSDEGTERLSSIMTAAELEIEEGNVAHCVVVIDGGTLSDIEMDNTLMTVFISLCMKSDTVICCRASPSQKAKMVTSVRNLNKSKVTLAIGDGANDIAMIQSADVGVGITGKEGLQAARTSDYSIAQFRYLLKLLLVHGRYNYIRTSKFVLCTFYKELLFYLTQLLYQRYTLFTGTSLYESWSLSMFNTLFTSLPVLCIGMFDKDLRPSTLIAVPELYARGRNCESFNFKLFLFWSLLAASQSTTLCFCLWNVYGFPATLDNTTYPLGVVMFTVLIVIINAKCNIIEMHSITKLSLISFCVSVFGWLLWCMLLVGLYKRKDSTIYYVSHGLFEHFGKDITFWASILVLIVVGLSIDMLFHLVKVSLWPTDTDAFQVLEKNNRLRKQMELNAFDVLAQSWTWMHESQLVEQDIENYSSMKKGLYQFRSFLKKGSIHPSKQTRKRKQTLVNPTELPAGSPASVKIASFDLSDQEMLPSGKIIRHRGDDHTFTRIFKKQEETRDIESILDERMRHLEDMEK</sequence>
<dbReference type="GO" id="GO:1990531">
    <property type="term" value="C:phospholipid-translocating ATPase complex"/>
    <property type="evidence" value="ECO:0007669"/>
    <property type="project" value="EnsemblFungi"/>
</dbReference>
<dbReference type="RefSeq" id="XP_018212182.1">
    <property type="nucleotide sequence ID" value="XM_018356003.1"/>
</dbReference>
<dbReference type="SUPFAM" id="SSF81665">
    <property type="entry name" value="Calcium ATPase, transmembrane domain M"/>
    <property type="match status" value="1"/>
</dbReference>
<evidence type="ECO:0000256" key="12">
    <source>
        <dbReference type="ARBA" id="ARBA00049128"/>
    </source>
</evidence>
<feature type="binding site" evidence="14">
    <location>
        <position position="600"/>
    </location>
    <ligand>
        <name>ATP</name>
        <dbReference type="ChEBI" id="CHEBI:30616"/>
    </ligand>
</feature>
<dbReference type="Gene3D" id="3.40.50.1000">
    <property type="entry name" value="HAD superfamily/HAD-like"/>
    <property type="match status" value="1"/>
</dbReference>
<feature type="region of interest" description="Disordered" evidence="17">
    <location>
        <begin position="1531"/>
        <end position="1550"/>
    </location>
</feature>
<comment type="cofactor">
    <cofactor evidence="15">
        <name>Mg(2+)</name>
        <dbReference type="ChEBI" id="CHEBI:18420"/>
    </cofactor>
</comment>
<evidence type="ECO:0000256" key="4">
    <source>
        <dbReference type="ARBA" id="ARBA00022723"/>
    </source>
</evidence>
<dbReference type="GO" id="GO:0006892">
    <property type="term" value="P:post-Golgi vesicle-mediated transport"/>
    <property type="evidence" value="ECO:0007669"/>
    <property type="project" value="TreeGrafter"/>
</dbReference>
<dbReference type="GO" id="GO:0007124">
    <property type="term" value="P:pseudohyphal growth"/>
    <property type="evidence" value="ECO:0007669"/>
    <property type="project" value="EnsemblFungi"/>
</dbReference>
<feature type="binding site" evidence="14">
    <location>
        <position position="764"/>
    </location>
    <ligand>
        <name>ATP</name>
        <dbReference type="ChEBI" id="CHEBI:30616"/>
    </ligand>
</feature>
<accession>A0A1B7SLR1</accession>
<dbReference type="PROSITE" id="PS00154">
    <property type="entry name" value="ATPASE_E1_E2"/>
    <property type="match status" value="1"/>
</dbReference>
<evidence type="ECO:0000256" key="17">
    <source>
        <dbReference type="SAM" id="MobiDB-lite"/>
    </source>
</evidence>
<feature type="compositionally biased region" description="Basic and acidic residues" evidence="17">
    <location>
        <begin position="879"/>
        <end position="888"/>
    </location>
</feature>